<dbReference type="PANTHER" id="PTHR22168:SF3">
    <property type="entry name" value="TRANSMEMBRANE PROTEIN 26"/>
    <property type="match status" value="1"/>
</dbReference>
<gene>
    <name evidence="3" type="ORF">CDAUBV1_LOCUS4243</name>
</gene>
<feature type="transmembrane region" description="Helical" evidence="2">
    <location>
        <begin position="187"/>
        <end position="209"/>
    </location>
</feature>
<accession>A0AAV2T6D4</accession>
<reference evidence="3" key="1">
    <citation type="submission" date="2024-06" db="EMBL/GenBank/DDBJ databases">
        <authorList>
            <person name="Liu X."/>
            <person name="Lenzi L."/>
            <person name="Haldenby T S."/>
            <person name="Uol C."/>
        </authorList>
    </citation>
    <scope>NUCLEOTIDE SEQUENCE</scope>
</reference>
<feature type="region of interest" description="Disordered" evidence="1">
    <location>
        <begin position="41"/>
        <end position="79"/>
    </location>
</feature>
<dbReference type="Proteomes" id="UP001497525">
    <property type="component" value="Unassembled WGS sequence"/>
</dbReference>
<evidence type="ECO:0008006" key="5">
    <source>
        <dbReference type="Google" id="ProtNLM"/>
    </source>
</evidence>
<organism evidence="3 4">
    <name type="scientific">Calicophoron daubneyi</name>
    <name type="common">Rumen fluke</name>
    <name type="synonym">Paramphistomum daubneyi</name>
    <dbReference type="NCBI Taxonomy" id="300641"/>
    <lineage>
        <taxon>Eukaryota</taxon>
        <taxon>Metazoa</taxon>
        <taxon>Spiralia</taxon>
        <taxon>Lophotrochozoa</taxon>
        <taxon>Platyhelminthes</taxon>
        <taxon>Trematoda</taxon>
        <taxon>Digenea</taxon>
        <taxon>Plagiorchiida</taxon>
        <taxon>Pronocephalata</taxon>
        <taxon>Paramphistomoidea</taxon>
        <taxon>Paramphistomidae</taxon>
        <taxon>Calicophoron</taxon>
    </lineage>
</organism>
<evidence type="ECO:0000256" key="1">
    <source>
        <dbReference type="SAM" id="MobiDB-lite"/>
    </source>
</evidence>
<keyword evidence="2" id="KW-1133">Transmembrane helix</keyword>
<protein>
    <recommendedName>
        <fullName evidence="5">Transmembrane protein 26</fullName>
    </recommendedName>
</protein>
<feature type="compositionally biased region" description="Polar residues" evidence="1">
    <location>
        <begin position="43"/>
        <end position="52"/>
    </location>
</feature>
<dbReference type="EMBL" id="CAXLJL010000101">
    <property type="protein sequence ID" value="CAL5131741.1"/>
    <property type="molecule type" value="Genomic_DNA"/>
</dbReference>
<sequence>MDDVQEARTEHEITSLACQPTFDLECPPPYLNVQHISDGWRKNATTPNSTDAPQYHAATPLSSQASTSTEPDADQKEQQSLKKSAYSSLYSTSNQAVQSNATSQLPVLGRPAPDILITNGHRSSVGTHSNGCASRFARRCGNLVIRAWLAFVSLVIAIRAILVRMVYVCFTCITIVIVVTEKRDANYWFLCILIVPLLIDLVLAIKAHLDPNTTPWAVSKWFSLCAFAYLICACPPIWIIELHHMDQVNNATAMEKLQALNRTVTVTTPSWLPSIRLPENESVMIMGDDIEKYILETELGPGNYAEEELTRVRRDINGLSLQALQLKNFSLKEKIRILEQLLLLSVIIGRWLMPREGMTWDQLSQLLLINIGNAADILDIFEAFNEDVVRQNDYLRAIILCLWQASLLQFCFNKTAVRETPTERLNSRSFSSSRSVLALSTQQQQRPQRSPNPSEHRDAILFTLSQQTPEMNSSSCCCRCSRSQQTSGDILQEEAKDLDLCPCGRLICFLYRDRPCLCCETELWAIGMSLILQDIPFLTMRLTLILAYNVRSYSNLFFTCKNSLLILLQLFRSVVIVAEAYTHSKQQVRMDIESQRSFR</sequence>
<evidence type="ECO:0000313" key="4">
    <source>
        <dbReference type="Proteomes" id="UP001497525"/>
    </source>
</evidence>
<keyword evidence="2" id="KW-0472">Membrane</keyword>
<proteinExistence type="predicted"/>
<evidence type="ECO:0000313" key="3">
    <source>
        <dbReference type="EMBL" id="CAL5131741.1"/>
    </source>
</evidence>
<feature type="compositionally biased region" description="Polar residues" evidence="1">
    <location>
        <begin position="60"/>
        <end position="70"/>
    </location>
</feature>
<dbReference type="PANTHER" id="PTHR22168">
    <property type="entry name" value="TMEM26 PROTEIN"/>
    <property type="match status" value="1"/>
</dbReference>
<evidence type="ECO:0000256" key="2">
    <source>
        <dbReference type="SAM" id="Phobius"/>
    </source>
</evidence>
<comment type="caution">
    <text evidence="3">The sequence shown here is derived from an EMBL/GenBank/DDBJ whole genome shotgun (WGS) entry which is preliminary data.</text>
</comment>
<name>A0AAV2T6D4_CALDB</name>
<dbReference type="InterPro" id="IPR019169">
    <property type="entry name" value="Transmembrane_26"/>
</dbReference>
<keyword evidence="2" id="KW-0812">Transmembrane</keyword>
<feature type="transmembrane region" description="Helical" evidence="2">
    <location>
        <begin position="221"/>
        <end position="240"/>
    </location>
</feature>
<feature type="transmembrane region" description="Helical" evidence="2">
    <location>
        <begin position="147"/>
        <end position="180"/>
    </location>
</feature>
<dbReference type="Pfam" id="PF09772">
    <property type="entry name" value="Tmem26"/>
    <property type="match status" value="2"/>
</dbReference>
<dbReference type="AlphaFoldDB" id="A0AAV2T6D4"/>